<feature type="region of interest" description="Disordered" evidence="1">
    <location>
        <begin position="407"/>
        <end position="433"/>
    </location>
</feature>
<dbReference type="Proteomes" id="UP000218209">
    <property type="component" value="Unassembled WGS sequence"/>
</dbReference>
<feature type="compositionally biased region" description="Basic and acidic residues" evidence="1">
    <location>
        <begin position="765"/>
        <end position="791"/>
    </location>
</feature>
<feature type="compositionally biased region" description="Low complexity" evidence="1">
    <location>
        <begin position="276"/>
        <end position="292"/>
    </location>
</feature>
<evidence type="ECO:0000256" key="1">
    <source>
        <dbReference type="SAM" id="MobiDB-lite"/>
    </source>
</evidence>
<feature type="compositionally biased region" description="Gly residues" evidence="1">
    <location>
        <begin position="585"/>
        <end position="596"/>
    </location>
</feature>
<proteinExistence type="predicted"/>
<dbReference type="AlphaFoldDB" id="A0A1X6NYQ7"/>
<protein>
    <submittedName>
        <fullName evidence="2">Uncharacterized protein</fullName>
    </submittedName>
</protein>
<evidence type="ECO:0000313" key="2">
    <source>
        <dbReference type="EMBL" id="OSX73675.1"/>
    </source>
</evidence>
<feature type="compositionally biased region" description="Gly residues" evidence="1">
    <location>
        <begin position="241"/>
        <end position="256"/>
    </location>
</feature>
<feature type="region of interest" description="Disordered" evidence="1">
    <location>
        <begin position="753"/>
        <end position="791"/>
    </location>
</feature>
<feature type="region of interest" description="Disordered" evidence="1">
    <location>
        <begin position="585"/>
        <end position="604"/>
    </location>
</feature>
<feature type="region of interest" description="Disordered" evidence="1">
    <location>
        <begin position="310"/>
        <end position="365"/>
    </location>
</feature>
<feature type="compositionally biased region" description="Low complexity" evidence="1">
    <location>
        <begin position="312"/>
        <end position="337"/>
    </location>
</feature>
<feature type="region of interest" description="Disordered" evidence="1">
    <location>
        <begin position="73"/>
        <end position="155"/>
    </location>
</feature>
<gene>
    <name evidence="2" type="ORF">BU14_0332s0027</name>
</gene>
<accession>A0A1X6NYQ7</accession>
<evidence type="ECO:0000313" key="3">
    <source>
        <dbReference type="Proteomes" id="UP000218209"/>
    </source>
</evidence>
<feature type="compositionally biased region" description="Basic residues" evidence="1">
    <location>
        <begin position="353"/>
        <end position="365"/>
    </location>
</feature>
<reference evidence="2 3" key="1">
    <citation type="submission" date="2017-03" db="EMBL/GenBank/DDBJ databases">
        <title>WGS assembly of Porphyra umbilicalis.</title>
        <authorList>
            <person name="Brawley S.H."/>
            <person name="Blouin N.A."/>
            <person name="Ficko-Blean E."/>
            <person name="Wheeler G.L."/>
            <person name="Lohr M."/>
            <person name="Goodson H.V."/>
            <person name="Jenkins J.W."/>
            <person name="Blaby-Haas C.E."/>
            <person name="Helliwell K.E."/>
            <person name="Chan C."/>
            <person name="Marriage T."/>
            <person name="Bhattacharya D."/>
            <person name="Klein A.S."/>
            <person name="Badis Y."/>
            <person name="Brodie J."/>
            <person name="Cao Y."/>
            <person name="Collen J."/>
            <person name="Dittami S.M."/>
            <person name="Gachon C.M."/>
            <person name="Green B.R."/>
            <person name="Karpowicz S."/>
            <person name="Kim J.W."/>
            <person name="Kudahl U."/>
            <person name="Lin S."/>
            <person name="Michel G."/>
            <person name="Mittag M."/>
            <person name="Olson B.J."/>
            <person name="Pangilinan J."/>
            <person name="Peng Y."/>
            <person name="Qiu H."/>
            <person name="Shu S."/>
            <person name="Singer J.T."/>
            <person name="Smith A.G."/>
            <person name="Sprecher B.N."/>
            <person name="Wagner V."/>
            <person name="Wang W."/>
            <person name="Wang Z.-Y."/>
            <person name="Yan J."/>
            <person name="Yarish C."/>
            <person name="Zoeuner-Riek S."/>
            <person name="Zhuang Y."/>
            <person name="Zou Y."/>
            <person name="Lindquist E.A."/>
            <person name="Grimwood J."/>
            <person name="Barry K."/>
            <person name="Rokhsar D.S."/>
            <person name="Schmutz J."/>
            <person name="Stiller J.W."/>
            <person name="Grossman A.R."/>
            <person name="Prochnik S.E."/>
        </authorList>
    </citation>
    <scope>NUCLEOTIDE SEQUENCE [LARGE SCALE GENOMIC DNA]</scope>
    <source>
        <strain evidence="2">4086291</strain>
    </source>
</reference>
<sequence>MLTSETCCWGLDPLPQVALAKVPRARCVKAWWYMNLVCAPDMLGRMIQLGCRVVQALPIPEGMSCGTVEMMEDASMPERKSSPHPTSPLRGHPQCEGAHNTPSTLAANPNTPHPSNLIQRAAPTARPDSQTPPPAASTAAKLRPPPRRRLAPSGQASPAIAVAAAAAAANAAATTARVAVFAHIADAAAIPDFGAAAVRVARTPAAVDAGVVRVGGGVPLRIGPRRRVQASRKGDARAGGSRAGGSRDGGGGGRSGGTASAAGGKRRPPPALGPVDPAAAAGSTAADDAAGAAEADRGVGAVDWGARGGGWPTAAAAPTTAAAARPLGGWGRVAPPTGRRRGGGGAGRGPTAGRKRACRRGHGCRRRCRGRPRWQRWQRPCRQRHWWRRRRRCDLWRWLNGRDRRRRRCAATPPGARGGGPPHPPAAPSHSVHSEVLLPQRRQRPVGRRHGNQVGPPPPQRLGHPLVRRVVEARRLRRDKRRHEAVHERIPRGEQPLDRKDRLVPQPRARPHVFRPLLFVARKRLGPLLRLLHCRRGATGRRGGVVQLCHLDRVVVLLLPRLAEGREEAPRTRNFGHVRVGEFGRGAGQARRGGGARARRRQRRSGGFHLWQQHPCGMVVGHQRPAAAEDTSMGRRRADTVVAAPPLPTAAARRGARHPPARIVAAGGPKVHRFHRLPAPAGVDSAEGRHKRIARLPNGRPVHLVGGGGGEHRRHLAFEDFKGRNTGRQLGVGGTAGAGAALAANGLLERVEHHGGGEGGGGGNGRKEGRCGEGCRCRAKGEERKREGGWG</sequence>
<organism evidence="2 3">
    <name type="scientific">Porphyra umbilicalis</name>
    <name type="common">Purple laver</name>
    <name type="synonym">Red alga</name>
    <dbReference type="NCBI Taxonomy" id="2786"/>
    <lineage>
        <taxon>Eukaryota</taxon>
        <taxon>Rhodophyta</taxon>
        <taxon>Bangiophyceae</taxon>
        <taxon>Bangiales</taxon>
        <taxon>Bangiaceae</taxon>
        <taxon>Porphyra</taxon>
    </lineage>
</organism>
<dbReference type="EMBL" id="KV918984">
    <property type="protein sequence ID" value="OSX73675.1"/>
    <property type="molecule type" value="Genomic_DNA"/>
</dbReference>
<name>A0A1X6NYQ7_PORUM</name>
<feature type="region of interest" description="Disordered" evidence="1">
    <location>
        <begin position="223"/>
        <end position="292"/>
    </location>
</feature>
<keyword evidence="3" id="KW-1185">Reference proteome</keyword>
<feature type="compositionally biased region" description="Polar residues" evidence="1">
    <location>
        <begin position="100"/>
        <end position="118"/>
    </location>
</feature>